<evidence type="ECO:0000256" key="1">
    <source>
        <dbReference type="ARBA" id="ARBA00009063"/>
    </source>
</evidence>
<dbReference type="GO" id="GO:0005886">
    <property type="term" value="C:plasma membrane"/>
    <property type="evidence" value="ECO:0007669"/>
    <property type="project" value="TreeGrafter"/>
</dbReference>
<dbReference type="GO" id="GO:0000149">
    <property type="term" value="F:SNARE binding"/>
    <property type="evidence" value="ECO:0007669"/>
    <property type="project" value="TreeGrafter"/>
</dbReference>
<dbReference type="VEuPathDB" id="FungiDB:ASPZODRAFT_55866"/>
<feature type="coiled-coil region" evidence="2">
    <location>
        <begin position="64"/>
        <end position="116"/>
    </location>
</feature>
<keyword evidence="3" id="KW-0472">Membrane</keyword>
<dbReference type="SMART" id="SM00397">
    <property type="entry name" value="t_SNARE"/>
    <property type="match status" value="1"/>
</dbReference>
<dbReference type="Gene3D" id="1.20.5.110">
    <property type="match status" value="1"/>
</dbReference>
<name>A0A1L9SX35_9EURO</name>
<keyword evidence="6" id="KW-1185">Reference proteome</keyword>
<dbReference type="GeneID" id="34615033"/>
<dbReference type="GO" id="GO:0031201">
    <property type="term" value="C:SNARE complex"/>
    <property type="evidence" value="ECO:0007669"/>
    <property type="project" value="TreeGrafter"/>
</dbReference>
<dbReference type="PANTHER" id="PTHR19957:SF380">
    <property type="entry name" value="SYNTAXIN FAMILY PROTEIN"/>
    <property type="match status" value="1"/>
</dbReference>
<feature type="transmembrane region" description="Helical" evidence="3">
    <location>
        <begin position="244"/>
        <end position="264"/>
    </location>
</feature>
<dbReference type="GO" id="GO:0048278">
    <property type="term" value="P:vesicle docking"/>
    <property type="evidence" value="ECO:0007669"/>
    <property type="project" value="TreeGrafter"/>
</dbReference>
<evidence type="ECO:0000313" key="6">
    <source>
        <dbReference type="Proteomes" id="UP000184188"/>
    </source>
</evidence>
<protein>
    <recommendedName>
        <fullName evidence="4">t-SNARE coiled-coil homology domain-containing protein</fullName>
    </recommendedName>
</protein>
<dbReference type="Pfam" id="PF05739">
    <property type="entry name" value="SNARE"/>
    <property type="match status" value="1"/>
</dbReference>
<dbReference type="AlphaFoldDB" id="A0A1L9SX35"/>
<dbReference type="GO" id="GO:0006887">
    <property type="term" value="P:exocytosis"/>
    <property type="evidence" value="ECO:0007669"/>
    <property type="project" value="TreeGrafter"/>
</dbReference>
<evidence type="ECO:0000313" key="5">
    <source>
        <dbReference type="EMBL" id="OJJ51744.1"/>
    </source>
</evidence>
<accession>A0A1L9SX35</accession>
<dbReference type="RefSeq" id="XP_022586254.1">
    <property type="nucleotide sequence ID" value="XM_022728569.1"/>
</dbReference>
<dbReference type="InterPro" id="IPR010989">
    <property type="entry name" value="SNARE"/>
</dbReference>
<dbReference type="InterPro" id="IPR000727">
    <property type="entry name" value="T_SNARE_dom"/>
</dbReference>
<dbReference type="GO" id="GO:0006906">
    <property type="term" value="P:vesicle fusion"/>
    <property type="evidence" value="ECO:0007669"/>
    <property type="project" value="TreeGrafter"/>
</dbReference>
<dbReference type="EMBL" id="KV878336">
    <property type="protein sequence ID" value="OJJ51744.1"/>
    <property type="molecule type" value="Genomic_DNA"/>
</dbReference>
<keyword evidence="3" id="KW-0812">Transmembrane</keyword>
<gene>
    <name evidence="5" type="ORF">ASPZODRAFT_55866</name>
</gene>
<dbReference type="Gene3D" id="1.20.58.70">
    <property type="match status" value="1"/>
</dbReference>
<dbReference type="OrthoDB" id="10255013at2759"/>
<comment type="similarity">
    <text evidence="1">Belongs to the syntaxin family.</text>
</comment>
<sequence length="269" mass="30423">MNNGSNQQQGGATAILNLCRRINEDLQGIRQKREGQLVALQNALLDSSTGKEDQEIRQNLDYMEQEIKNGFEALREKLKKAKQTPGSGDSRVQTQIDLASRNIQQEIEQYRKAQVDFKARLKDQVQRRYEIANPEASPEEVRQGVEMVLMGQEQSFQVSGNRTRQANDAKKAAMERSLAIRKIEQDMEELVNLSKEIGQLVLQQETAVEQINEDAGNVATNVQIANKQLDSAIVSARNARKWKWYALGIIVLIIIIIIIIVVVVKEVEK</sequence>
<dbReference type="InterPro" id="IPR006011">
    <property type="entry name" value="Syntaxin_N"/>
</dbReference>
<dbReference type="GO" id="GO:0005484">
    <property type="term" value="F:SNAP receptor activity"/>
    <property type="evidence" value="ECO:0007669"/>
    <property type="project" value="TreeGrafter"/>
</dbReference>
<dbReference type="GO" id="GO:0006886">
    <property type="term" value="P:intracellular protein transport"/>
    <property type="evidence" value="ECO:0007669"/>
    <property type="project" value="TreeGrafter"/>
</dbReference>
<proteinExistence type="inferred from homology"/>
<dbReference type="SUPFAM" id="SSF47661">
    <property type="entry name" value="t-snare proteins"/>
    <property type="match status" value="1"/>
</dbReference>
<dbReference type="PANTHER" id="PTHR19957">
    <property type="entry name" value="SYNTAXIN"/>
    <property type="match status" value="1"/>
</dbReference>
<keyword evidence="2" id="KW-0175">Coiled coil</keyword>
<dbReference type="GO" id="GO:0012505">
    <property type="term" value="C:endomembrane system"/>
    <property type="evidence" value="ECO:0007669"/>
    <property type="project" value="TreeGrafter"/>
</dbReference>
<reference evidence="6" key="1">
    <citation type="journal article" date="2017" name="Genome Biol.">
        <title>Comparative genomics reveals high biological diversity and specific adaptations in the industrially and medically important fungal genus Aspergillus.</title>
        <authorList>
            <person name="de Vries R.P."/>
            <person name="Riley R."/>
            <person name="Wiebenga A."/>
            <person name="Aguilar-Osorio G."/>
            <person name="Amillis S."/>
            <person name="Uchima C.A."/>
            <person name="Anderluh G."/>
            <person name="Asadollahi M."/>
            <person name="Askin M."/>
            <person name="Barry K."/>
            <person name="Battaglia E."/>
            <person name="Bayram O."/>
            <person name="Benocci T."/>
            <person name="Braus-Stromeyer S.A."/>
            <person name="Caldana C."/>
            <person name="Canovas D."/>
            <person name="Cerqueira G.C."/>
            <person name="Chen F."/>
            <person name="Chen W."/>
            <person name="Choi C."/>
            <person name="Clum A."/>
            <person name="Dos Santos R.A."/>
            <person name="Damasio A.R."/>
            <person name="Diallinas G."/>
            <person name="Emri T."/>
            <person name="Fekete E."/>
            <person name="Flipphi M."/>
            <person name="Freyberg S."/>
            <person name="Gallo A."/>
            <person name="Gournas C."/>
            <person name="Habgood R."/>
            <person name="Hainaut M."/>
            <person name="Harispe M.L."/>
            <person name="Henrissat B."/>
            <person name="Hilden K.S."/>
            <person name="Hope R."/>
            <person name="Hossain A."/>
            <person name="Karabika E."/>
            <person name="Karaffa L."/>
            <person name="Karanyi Z."/>
            <person name="Krasevec N."/>
            <person name="Kuo A."/>
            <person name="Kusch H."/>
            <person name="LaButti K."/>
            <person name="Lagendijk E.L."/>
            <person name="Lapidus A."/>
            <person name="Levasseur A."/>
            <person name="Lindquist E."/>
            <person name="Lipzen A."/>
            <person name="Logrieco A.F."/>
            <person name="MacCabe A."/>
            <person name="Maekelae M.R."/>
            <person name="Malavazi I."/>
            <person name="Melin P."/>
            <person name="Meyer V."/>
            <person name="Mielnichuk N."/>
            <person name="Miskei M."/>
            <person name="Molnar A.P."/>
            <person name="Mule G."/>
            <person name="Ngan C.Y."/>
            <person name="Orejas M."/>
            <person name="Orosz E."/>
            <person name="Ouedraogo J.P."/>
            <person name="Overkamp K.M."/>
            <person name="Park H.-S."/>
            <person name="Perrone G."/>
            <person name="Piumi F."/>
            <person name="Punt P.J."/>
            <person name="Ram A.F."/>
            <person name="Ramon A."/>
            <person name="Rauscher S."/>
            <person name="Record E."/>
            <person name="Riano-Pachon D.M."/>
            <person name="Robert V."/>
            <person name="Roehrig J."/>
            <person name="Ruller R."/>
            <person name="Salamov A."/>
            <person name="Salih N.S."/>
            <person name="Samson R.A."/>
            <person name="Sandor E."/>
            <person name="Sanguinetti M."/>
            <person name="Schuetze T."/>
            <person name="Sepcic K."/>
            <person name="Shelest E."/>
            <person name="Sherlock G."/>
            <person name="Sophianopoulou V."/>
            <person name="Squina F.M."/>
            <person name="Sun H."/>
            <person name="Susca A."/>
            <person name="Todd R.B."/>
            <person name="Tsang A."/>
            <person name="Unkles S.E."/>
            <person name="van de Wiele N."/>
            <person name="van Rossen-Uffink D."/>
            <person name="Oliveira J.V."/>
            <person name="Vesth T.C."/>
            <person name="Visser J."/>
            <person name="Yu J.-H."/>
            <person name="Zhou M."/>
            <person name="Andersen M.R."/>
            <person name="Archer D.B."/>
            <person name="Baker S.E."/>
            <person name="Benoit I."/>
            <person name="Brakhage A.A."/>
            <person name="Braus G.H."/>
            <person name="Fischer R."/>
            <person name="Frisvad J.C."/>
            <person name="Goldman G.H."/>
            <person name="Houbraken J."/>
            <person name="Oakley B."/>
            <person name="Pocsi I."/>
            <person name="Scazzocchio C."/>
            <person name="Seiboth B."/>
            <person name="vanKuyk P.A."/>
            <person name="Wortman J."/>
            <person name="Dyer P.S."/>
            <person name="Grigoriev I.V."/>
        </authorList>
    </citation>
    <scope>NUCLEOTIDE SEQUENCE [LARGE SCALE GENOMIC DNA]</scope>
    <source>
        <strain evidence="6">CBS 506.65</strain>
    </source>
</reference>
<keyword evidence="3" id="KW-1133">Transmembrane helix</keyword>
<dbReference type="PROSITE" id="PS50192">
    <property type="entry name" value="T_SNARE"/>
    <property type="match status" value="1"/>
</dbReference>
<evidence type="ECO:0000256" key="3">
    <source>
        <dbReference type="SAM" id="Phobius"/>
    </source>
</evidence>
<dbReference type="Proteomes" id="UP000184188">
    <property type="component" value="Unassembled WGS sequence"/>
</dbReference>
<evidence type="ECO:0000259" key="4">
    <source>
        <dbReference type="PROSITE" id="PS50192"/>
    </source>
</evidence>
<dbReference type="InterPro" id="IPR045242">
    <property type="entry name" value="Syntaxin"/>
</dbReference>
<evidence type="ECO:0000256" key="2">
    <source>
        <dbReference type="SAM" id="Coils"/>
    </source>
</evidence>
<dbReference type="STRING" id="1073090.A0A1L9SX35"/>
<feature type="domain" description="T-SNARE coiled-coil homology" evidence="4">
    <location>
        <begin position="170"/>
        <end position="232"/>
    </location>
</feature>
<dbReference type="Pfam" id="PF00804">
    <property type="entry name" value="Syntaxin"/>
    <property type="match status" value="1"/>
</dbReference>
<organism evidence="5 6">
    <name type="scientific">Penicilliopsis zonata CBS 506.65</name>
    <dbReference type="NCBI Taxonomy" id="1073090"/>
    <lineage>
        <taxon>Eukaryota</taxon>
        <taxon>Fungi</taxon>
        <taxon>Dikarya</taxon>
        <taxon>Ascomycota</taxon>
        <taxon>Pezizomycotina</taxon>
        <taxon>Eurotiomycetes</taxon>
        <taxon>Eurotiomycetidae</taxon>
        <taxon>Eurotiales</taxon>
        <taxon>Aspergillaceae</taxon>
        <taxon>Penicilliopsis</taxon>
    </lineage>
</organism>